<protein>
    <submittedName>
        <fullName evidence="1">Uncharacterized protein</fullName>
    </submittedName>
</protein>
<reference evidence="1" key="1">
    <citation type="journal article" date="2023" name="Nat. Commun.">
        <title>Diploid and tetraploid genomes of Acorus and the evolution of monocots.</title>
        <authorList>
            <person name="Ma L."/>
            <person name="Liu K.W."/>
            <person name="Li Z."/>
            <person name="Hsiao Y.Y."/>
            <person name="Qi Y."/>
            <person name="Fu T."/>
            <person name="Tang G.D."/>
            <person name="Zhang D."/>
            <person name="Sun W.H."/>
            <person name="Liu D.K."/>
            <person name="Li Y."/>
            <person name="Chen G.Z."/>
            <person name="Liu X.D."/>
            <person name="Liao X.Y."/>
            <person name="Jiang Y.T."/>
            <person name="Yu X."/>
            <person name="Hao Y."/>
            <person name="Huang J."/>
            <person name="Zhao X.W."/>
            <person name="Ke S."/>
            <person name="Chen Y.Y."/>
            <person name="Wu W.L."/>
            <person name="Hsu J.L."/>
            <person name="Lin Y.F."/>
            <person name="Huang M.D."/>
            <person name="Li C.Y."/>
            <person name="Huang L."/>
            <person name="Wang Z.W."/>
            <person name="Zhao X."/>
            <person name="Zhong W.Y."/>
            <person name="Peng D.H."/>
            <person name="Ahmad S."/>
            <person name="Lan S."/>
            <person name="Zhang J.S."/>
            <person name="Tsai W.C."/>
            <person name="Van de Peer Y."/>
            <person name="Liu Z.J."/>
        </authorList>
    </citation>
    <scope>NUCLEOTIDE SEQUENCE</scope>
    <source>
        <strain evidence="1">SCP</strain>
    </source>
</reference>
<comment type="caution">
    <text evidence="1">The sequence shown here is derived from an EMBL/GenBank/DDBJ whole genome shotgun (WGS) entry which is preliminary data.</text>
</comment>
<accession>A0AAV9BPD9</accession>
<name>A0AAV9BPD9_ACOGR</name>
<dbReference type="AlphaFoldDB" id="A0AAV9BPD9"/>
<proteinExistence type="predicted"/>
<gene>
    <name evidence="1" type="ORF">QJS04_geneDACA003672</name>
</gene>
<organism evidence="1 2">
    <name type="scientific">Acorus gramineus</name>
    <name type="common">Dwarf sweet flag</name>
    <dbReference type="NCBI Taxonomy" id="55184"/>
    <lineage>
        <taxon>Eukaryota</taxon>
        <taxon>Viridiplantae</taxon>
        <taxon>Streptophyta</taxon>
        <taxon>Embryophyta</taxon>
        <taxon>Tracheophyta</taxon>
        <taxon>Spermatophyta</taxon>
        <taxon>Magnoliopsida</taxon>
        <taxon>Liliopsida</taxon>
        <taxon>Acoraceae</taxon>
        <taxon>Acorus</taxon>
    </lineage>
</organism>
<evidence type="ECO:0000313" key="2">
    <source>
        <dbReference type="Proteomes" id="UP001179952"/>
    </source>
</evidence>
<dbReference type="EMBL" id="JAUJYN010000002">
    <property type="protein sequence ID" value="KAK1277823.1"/>
    <property type="molecule type" value="Genomic_DNA"/>
</dbReference>
<sequence>MLLYGCRSCMIGMHGGGGTGDRRSPYFDTRTTQGASRILHEVSTNLASESPAENQRIHVAAVQGMSPHQGVYRAKWASNEATECAICVAAPKIV</sequence>
<keyword evidence="2" id="KW-1185">Reference proteome</keyword>
<evidence type="ECO:0000313" key="1">
    <source>
        <dbReference type="EMBL" id="KAK1277823.1"/>
    </source>
</evidence>
<reference evidence="1" key="2">
    <citation type="submission" date="2023-06" db="EMBL/GenBank/DDBJ databases">
        <authorList>
            <person name="Ma L."/>
            <person name="Liu K.-W."/>
            <person name="Li Z."/>
            <person name="Hsiao Y.-Y."/>
            <person name="Qi Y."/>
            <person name="Fu T."/>
            <person name="Tang G."/>
            <person name="Zhang D."/>
            <person name="Sun W.-H."/>
            <person name="Liu D.-K."/>
            <person name="Li Y."/>
            <person name="Chen G.-Z."/>
            <person name="Liu X.-D."/>
            <person name="Liao X.-Y."/>
            <person name="Jiang Y.-T."/>
            <person name="Yu X."/>
            <person name="Hao Y."/>
            <person name="Huang J."/>
            <person name="Zhao X.-W."/>
            <person name="Ke S."/>
            <person name="Chen Y.-Y."/>
            <person name="Wu W.-L."/>
            <person name="Hsu J.-L."/>
            <person name="Lin Y.-F."/>
            <person name="Huang M.-D."/>
            <person name="Li C.-Y."/>
            <person name="Huang L."/>
            <person name="Wang Z.-W."/>
            <person name="Zhao X."/>
            <person name="Zhong W.-Y."/>
            <person name="Peng D.-H."/>
            <person name="Ahmad S."/>
            <person name="Lan S."/>
            <person name="Zhang J.-S."/>
            <person name="Tsai W.-C."/>
            <person name="Van De Peer Y."/>
            <person name="Liu Z.-J."/>
        </authorList>
    </citation>
    <scope>NUCLEOTIDE SEQUENCE</scope>
    <source>
        <strain evidence="1">SCP</strain>
        <tissue evidence="1">Leaves</tissue>
    </source>
</reference>
<dbReference type="Proteomes" id="UP001179952">
    <property type="component" value="Unassembled WGS sequence"/>
</dbReference>